<dbReference type="GO" id="GO:0009251">
    <property type="term" value="P:glucan catabolic process"/>
    <property type="evidence" value="ECO:0007669"/>
    <property type="project" value="TreeGrafter"/>
</dbReference>
<evidence type="ECO:0000256" key="1">
    <source>
        <dbReference type="SAM" id="SignalP"/>
    </source>
</evidence>
<dbReference type="InterPro" id="IPR050546">
    <property type="entry name" value="Glycosyl_Hydrlase_16"/>
</dbReference>
<accession>A0AAN7B649</accession>
<reference evidence="3" key="1">
    <citation type="journal article" date="2023" name="Mol. Phylogenet. Evol.">
        <title>Genome-scale phylogeny and comparative genomics of the fungal order Sordariales.</title>
        <authorList>
            <person name="Hensen N."/>
            <person name="Bonometti L."/>
            <person name="Westerberg I."/>
            <person name="Brannstrom I.O."/>
            <person name="Guillou S."/>
            <person name="Cros-Aarteil S."/>
            <person name="Calhoun S."/>
            <person name="Haridas S."/>
            <person name="Kuo A."/>
            <person name="Mondo S."/>
            <person name="Pangilinan J."/>
            <person name="Riley R."/>
            <person name="LaButti K."/>
            <person name="Andreopoulos B."/>
            <person name="Lipzen A."/>
            <person name="Chen C."/>
            <person name="Yan M."/>
            <person name="Daum C."/>
            <person name="Ng V."/>
            <person name="Clum A."/>
            <person name="Steindorff A."/>
            <person name="Ohm R.A."/>
            <person name="Martin F."/>
            <person name="Silar P."/>
            <person name="Natvig D.O."/>
            <person name="Lalanne C."/>
            <person name="Gautier V."/>
            <person name="Ament-Velasquez S.L."/>
            <person name="Kruys A."/>
            <person name="Hutchinson M.I."/>
            <person name="Powell A.J."/>
            <person name="Barry K."/>
            <person name="Miller A.N."/>
            <person name="Grigoriev I.V."/>
            <person name="Debuchy R."/>
            <person name="Gladieux P."/>
            <person name="Hiltunen Thoren M."/>
            <person name="Johannesson H."/>
        </authorList>
    </citation>
    <scope>NUCLEOTIDE SEQUENCE</scope>
    <source>
        <strain evidence="3">PSN293</strain>
    </source>
</reference>
<feature type="domain" description="GH16" evidence="2">
    <location>
        <begin position="19"/>
        <end position="306"/>
    </location>
</feature>
<dbReference type="SUPFAM" id="SSF49899">
    <property type="entry name" value="Concanavalin A-like lectins/glucanases"/>
    <property type="match status" value="1"/>
</dbReference>
<dbReference type="InterPro" id="IPR000757">
    <property type="entry name" value="Beta-glucanase-like"/>
</dbReference>
<sequence>MTPSFSKLATAAALVSGALAAGTRSYQLTEHYNATNFFDKFEFFVSDFDRLSEDHMAVDPTHGFVDYLSRDDAFDAGLITAPGQDIAIRVDSTNNYVRGRASVRLESHTRYNDGLIIAHFTHFPKPVCGAWPAFWMYGPNWPHGGELDIYEKWNLSPTNSITAHTAGPNDIGACTLDQSLSPATSDCWISSPTQWPNEGCSVTETNGQWGNPEGGVYAVEWTESALKVWSWPVNSIPQDIVDGTPDPSTWQNPHFFLNENTCDVPSAFKDMRLVIDVTFCGDAAGNEGLWGNSATDTSKCSGITGQTWCPTYVNYHASEYADVYWEVEEIKHYRLQQTPQPSSSSAV</sequence>
<dbReference type="EMBL" id="MU858130">
    <property type="protein sequence ID" value="KAK4212318.1"/>
    <property type="molecule type" value="Genomic_DNA"/>
</dbReference>
<dbReference type="PANTHER" id="PTHR10963:SF24">
    <property type="entry name" value="GLYCOSIDASE C21B10.07-RELATED"/>
    <property type="match status" value="1"/>
</dbReference>
<dbReference type="InterPro" id="IPR013320">
    <property type="entry name" value="ConA-like_dom_sf"/>
</dbReference>
<dbReference type="Gene3D" id="2.60.120.200">
    <property type="match status" value="1"/>
</dbReference>
<keyword evidence="4" id="KW-1185">Reference proteome</keyword>
<name>A0AAN7B649_9PEZI</name>
<dbReference type="GO" id="GO:0004553">
    <property type="term" value="F:hydrolase activity, hydrolyzing O-glycosyl compounds"/>
    <property type="evidence" value="ECO:0007669"/>
    <property type="project" value="InterPro"/>
</dbReference>
<evidence type="ECO:0000313" key="3">
    <source>
        <dbReference type="EMBL" id="KAK4212318.1"/>
    </source>
</evidence>
<dbReference type="CDD" id="cd02181">
    <property type="entry name" value="GH16_fungal_Lam16A_glucanase"/>
    <property type="match status" value="1"/>
</dbReference>
<evidence type="ECO:0000259" key="2">
    <source>
        <dbReference type="PROSITE" id="PS51762"/>
    </source>
</evidence>
<feature type="chain" id="PRO_5042854915" evidence="1">
    <location>
        <begin position="21"/>
        <end position="347"/>
    </location>
</feature>
<gene>
    <name evidence="3" type="ORF">QBC37DRAFT_249355</name>
</gene>
<proteinExistence type="predicted"/>
<dbReference type="Pfam" id="PF26113">
    <property type="entry name" value="GH16_XgeA"/>
    <property type="match status" value="1"/>
</dbReference>
<feature type="non-terminal residue" evidence="3">
    <location>
        <position position="347"/>
    </location>
</feature>
<keyword evidence="1" id="KW-0732">Signal</keyword>
<dbReference type="PROSITE" id="PS51762">
    <property type="entry name" value="GH16_2"/>
    <property type="match status" value="1"/>
</dbReference>
<evidence type="ECO:0000313" key="4">
    <source>
        <dbReference type="Proteomes" id="UP001301769"/>
    </source>
</evidence>
<organism evidence="3 4">
    <name type="scientific">Rhypophila decipiens</name>
    <dbReference type="NCBI Taxonomy" id="261697"/>
    <lineage>
        <taxon>Eukaryota</taxon>
        <taxon>Fungi</taxon>
        <taxon>Dikarya</taxon>
        <taxon>Ascomycota</taxon>
        <taxon>Pezizomycotina</taxon>
        <taxon>Sordariomycetes</taxon>
        <taxon>Sordariomycetidae</taxon>
        <taxon>Sordariales</taxon>
        <taxon>Naviculisporaceae</taxon>
        <taxon>Rhypophila</taxon>
    </lineage>
</organism>
<reference evidence="3" key="2">
    <citation type="submission" date="2023-05" db="EMBL/GenBank/DDBJ databases">
        <authorList>
            <consortium name="Lawrence Berkeley National Laboratory"/>
            <person name="Steindorff A."/>
            <person name="Hensen N."/>
            <person name="Bonometti L."/>
            <person name="Westerberg I."/>
            <person name="Brannstrom I.O."/>
            <person name="Guillou S."/>
            <person name="Cros-Aarteil S."/>
            <person name="Calhoun S."/>
            <person name="Haridas S."/>
            <person name="Kuo A."/>
            <person name="Mondo S."/>
            <person name="Pangilinan J."/>
            <person name="Riley R."/>
            <person name="Labutti K."/>
            <person name="Andreopoulos B."/>
            <person name="Lipzen A."/>
            <person name="Chen C."/>
            <person name="Yanf M."/>
            <person name="Daum C."/>
            <person name="Ng V."/>
            <person name="Clum A."/>
            <person name="Ohm R."/>
            <person name="Martin F."/>
            <person name="Silar P."/>
            <person name="Natvig D."/>
            <person name="Lalanne C."/>
            <person name="Gautier V."/>
            <person name="Ament-Velasquez S.L."/>
            <person name="Kruys A."/>
            <person name="Hutchinson M.I."/>
            <person name="Powell A.J."/>
            <person name="Barry K."/>
            <person name="Miller A.N."/>
            <person name="Grigoriev I.V."/>
            <person name="Debuchy R."/>
            <person name="Gladieux P."/>
            <person name="Thoren M.H."/>
            <person name="Johannesson H."/>
        </authorList>
    </citation>
    <scope>NUCLEOTIDE SEQUENCE</scope>
    <source>
        <strain evidence="3">PSN293</strain>
    </source>
</reference>
<comment type="caution">
    <text evidence="3">The sequence shown here is derived from an EMBL/GenBank/DDBJ whole genome shotgun (WGS) entry which is preliminary data.</text>
</comment>
<protein>
    <submittedName>
        <fullName evidence="3">Mixed-linked glucanase</fullName>
    </submittedName>
</protein>
<dbReference type="PANTHER" id="PTHR10963">
    <property type="entry name" value="GLYCOSYL HYDROLASE-RELATED"/>
    <property type="match status" value="1"/>
</dbReference>
<dbReference type="AlphaFoldDB" id="A0AAN7B649"/>
<feature type="signal peptide" evidence="1">
    <location>
        <begin position="1"/>
        <end position="20"/>
    </location>
</feature>
<dbReference type="Proteomes" id="UP001301769">
    <property type="component" value="Unassembled WGS sequence"/>
</dbReference>